<proteinExistence type="predicted"/>
<dbReference type="InterPro" id="IPR050706">
    <property type="entry name" value="Cyclic-di-GMP_PDE-like"/>
</dbReference>
<gene>
    <name evidence="2" type="ORF">AKJ31_03465</name>
</gene>
<dbReference type="EMBL" id="LHPI01000001">
    <property type="protein sequence ID" value="KOO09733.1"/>
    <property type="molecule type" value="Genomic_DNA"/>
</dbReference>
<reference evidence="3" key="1">
    <citation type="submission" date="2015-08" db="EMBL/GenBank/DDBJ databases">
        <title>Vibrio galatheae sp. nov., a novel member of the Vibrionaceae family isolated from the Solomon Islands.</title>
        <authorList>
            <person name="Giubergia S."/>
            <person name="Machado H."/>
            <person name="Mateiu R.V."/>
            <person name="Gram L."/>
        </authorList>
    </citation>
    <scope>NUCLEOTIDE SEQUENCE [LARGE SCALE GENOMIC DNA]</scope>
    <source>
        <strain evidence="3">DSM 19134</strain>
    </source>
</reference>
<evidence type="ECO:0000313" key="2">
    <source>
        <dbReference type="EMBL" id="KOO09733.1"/>
    </source>
</evidence>
<organism evidence="2 3">
    <name type="scientific">Vibrio hepatarius</name>
    <dbReference type="NCBI Taxonomy" id="171383"/>
    <lineage>
        <taxon>Bacteria</taxon>
        <taxon>Pseudomonadati</taxon>
        <taxon>Pseudomonadota</taxon>
        <taxon>Gammaproteobacteria</taxon>
        <taxon>Vibrionales</taxon>
        <taxon>Vibrionaceae</taxon>
        <taxon>Vibrio</taxon>
        <taxon>Vibrio oreintalis group</taxon>
    </lineage>
</organism>
<dbReference type="RefSeq" id="WP_053407989.1">
    <property type="nucleotide sequence ID" value="NZ_DAIPHI010000107.1"/>
</dbReference>
<protein>
    <submittedName>
        <fullName evidence="2">Diguanylate phosphodiesterase</fullName>
    </submittedName>
</protein>
<dbReference type="GO" id="GO:0071111">
    <property type="term" value="F:cyclic-guanylate-specific phosphodiesterase activity"/>
    <property type="evidence" value="ECO:0007669"/>
    <property type="project" value="InterPro"/>
</dbReference>
<evidence type="ECO:0000259" key="1">
    <source>
        <dbReference type="PROSITE" id="PS50883"/>
    </source>
</evidence>
<dbReference type="PANTHER" id="PTHR33121:SF76">
    <property type="entry name" value="SIGNALING PROTEIN"/>
    <property type="match status" value="1"/>
</dbReference>
<accession>A0A0M0I710</accession>
<dbReference type="CDD" id="cd01948">
    <property type="entry name" value="EAL"/>
    <property type="match status" value="1"/>
</dbReference>
<dbReference type="Proteomes" id="UP000037530">
    <property type="component" value="Unassembled WGS sequence"/>
</dbReference>
<comment type="caution">
    <text evidence="2">The sequence shown here is derived from an EMBL/GenBank/DDBJ whole genome shotgun (WGS) entry which is preliminary data.</text>
</comment>
<dbReference type="SMART" id="SM00052">
    <property type="entry name" value="EAL"/>
    <property type="match status" value="1"/>
</dbReference>
<feature type="domain" description="EAL" evidence="1">
    <location>
        <begin position="14"/>
        <end position="263"/>
    </location>
</feature>
<dbReference type="InterPro" id="IPR001633">
    <property type="entry name" value="EAL_dom"/>
</dbReference>
<keyword evidence="3" id="KW-1185">Reference proteome</keyword>
<dbReference type="PROSITE" id="PS50883">
    <property type="entry name" value="EAL"/>
    <property type="match status" value="1"/>
</dbReference>
<dbReference type="SUPFAM" id="SSF141868">
    <property type="entry name" value="EAL domain-like"/>
    <property type="match status" value="1"/>
</dbReference>
<sequence length="263" mass="29842">MILNTQSQFESCLSLNDQQQYIASYDGLTLTSVFQPIYDTQQSIVGLEALVRIFDSNQQPIRPDLFFGSTDVSDNDKVNVERLSRVIHMRNFARSALRNKILFLNVLPIAAEKLAMGDIKSGLLVRRVEELKLTHSQIVLELIELDTQNPEVLNRVMHQFKQHGFKIAIDDFGVNASTIERVKDITPNIIKFDRSMLLEHCDGITEPLKFAIDLAKSIGAKTVIEGVETEKQLQAIQHLDIDMYQGFYFAMPKPLSVDVAYIN</sequence>
<dbReference type="InterPro" id="IPR035919">
    <property type="entry name" value="EAL_sf"/>
</dbReference>
<dbReference type="Gene3D" id="3.20.20.450">
    <property type="entry name" value="EAL domain"/>
    <property type="match status" value="1"/>
</dbReference>
<dbReference type="AlphaFoldDB" id="A0A0M0I710"/>
<name>A0A0M0I710_9VIBR</name>
<dbReference type="Pfam" id="PF00563">
    <property type="entry name" value="EAL"/>
    <property type="match status" value="1"/>
</dbReference>
<dbReference type="PATRIC" id="fig|171383.3.peg.715"/>
<dbReference type="STRING" id="171383.AKJ31_03465"/>
<dbReference type="OrthoDB" id="1673646at2"/>
<evidence type="ECO:0000313" key="3">
    <source>
        <dbReference type="Proteomes" id="UP000037530"/>
    </source>
</evidence>
<dbReference type="PANTHER" id="PTHR33121">
    <property type="entry name" value="CYCLIC DI-GMP PHOSPHODIESTERASE PDEF"/>
    <property type="match status" value="1"/>
</dbReference>